<dbReference type="EMBL" id="JAMYWD010000004">
    <property type="protein sequence ID" value="KAJ4974339.1"/>
    <property type="molecule type" value="Genomic_DNA"/>
</dbReference>
<feature type="repeat" description="PPR" evidence="2">
    <location>
        <begin position="497"/>
        <end position="531"/>
    </location>
</feature>
<dbReference type="Pfam" id="PF01535">
    <property type="entry name" value="PPR"/>
    <property type="match status" value="2"/>
</dbReference>
<keyword evidence="1" id="KW-0677">Repeat</keyword>
<dbReference type="OrthoDB" id="185373at2759"/>
<evidence type="ECO:0008006" key="5">
    <source>
        <dbReference type="Google" id="ProtNLM"/>
    </source>
</evidence>
<feature type="repeat" description="PPR" evidence="2">
    <location>
        <begin position="290"/>
        <end position="324"/>
    </location>
</feature>
<dbReference type="Pfam" id="PF13041">
    <property type="entry name" value="PPR_2"/>
    <property type="match status" value="5"/>
</dbReference>
<feature type="repeat" description="PPR" evidence="2">
    <location>
        <begin position="255"/>
        <end position="289"/>
    </location>
</feature>
<dbReference type="GO" id="GO:0003729">
    <property type="term" value="F:mRNA binding"/>
    <property type="evidence" value="ECO:0007669"/>
    <property type="project" value="TreeGrafter"/>
</dbReference>
<feature type="repeat" description="PPR" evidence="2">
    <location>
        <begin position="462"/>
        <end position="496"/>
    </location>
</feature>
<sequence length="921" mass="103446">MRASSPSVTHSFVVGLRLFLGRNTKFQFLTLRSLTSTCLSFLENEVATLENCISFDENSLQNFECISVDSSDHSRFYLCGKGIREPVKWDPSGFESWGMEDEMKKVKSILSKRGWYFGSGNRNKIDLDELNVTRILNDLFEETSDAALAFCFFMWCEDCTGTKHAVLSVCTMVNILVSGNMNYRAMDLLLYNVKNADGGEEWHNLIFNVLKETSKNKKILEIVYSMLVGCYVKEDMVNLAIEVVHKMKNLGFFPPPGVCNSLLKALLKSRKIDLAWEIFGEVQNRGMGFNASIISLFIHEYCALGMLGRACELLVDMRGYGLQPDVVAYTIVIDAFCKLGYLKEATSILFKIIEMNIFPDSVLVSSVVDGYCKAGRLEEAMVVLEVFGFAPNLFIYNSFIATLFRDGRLSEANAVFSEMLALRMFPDCYSYTTIIRGYCKAGDMRTTLNYFGRMLKTGIEPSIVTYTVLIEAYCKSGDMETAEYFFQVMARKGLKPDIFAYNTLIDGYGKVGHLHQAFRLLEIMKSADVSPDITTYNIIIHGLVKRGFVKESRDMLDELIRRGFSPNVFTFTDVLSGFSKGGCFEEAFLVWSYMNEHEMRPDVVTCSALLNGYCKAHLMDEANALFQKMLDAGLIPDLILYNTLIHGFCSMGNINDACHLLSMMVERGVIPNNDTYRLLTLGFEKNCVDDPIKASGIKMRQILLKHGYNIDISQDLRAIARLLAGAKPKAIQQSSAGSRWIHFYCQGIAHPAAKNFKCVSYDRYKKMGIVIGNDQPTGSSSMIELDFEVDDGQEDIVSDGVEAYNPSIVDQYFEDVSEAAVSMSTQCNLGRAESNIGSSSKKHRKKARVNDDVVDILGVMGSKIGKLAEALIQGEESAFTFSDRLYKEVMKIDNIDYEMLDDVFGVLNDNDKFVRGFFLQG</sequence>
<dbReference type="InterPro" id="IPR002885">
    <property type="entry name" value="PPR_rpt"/>
</dbReference>
<dbReference type="AlphaFoldDB" id="A0A9Q0QWK5"/>
<reference evidence="3" key="1">
    <citation type="journal article" date="2023" name="Plant J.">
        <title>The genome of the king protea, Protea cynaroides.</title>
        <authorList>
            <person name="Chang J."/>
            <person name="Duong T.A."/>
            <person name="Schoeman C."/>
            <person name="Ma X."/>
            <person name="Roodt D."/>
            <person name="Barker N."/>
            <person name="Li Z."/>
            <person name="Van de Peer Y."/>
            <person name="Mizrachi E."/>
        </authorList>
    </citation>
    <scope>NUCLEOTIDE SEQUENCE</scope>
    <source>
        <tissue evidence="3">Young leaves</tissue>
    </source>
</reference>
<dbReference type="PANTHER" id="PTHR47932:SF51">
    <property type="entry name" value="PENTACOTRIPEPTIDE-REPEAT REGION OF PRORP DOMAIN-CONTAINING PROTEIN"/>
    <property type="match status" value="1"/>
</dbReference>
<evidence type="ECO:0000313" key="3">
    <source>
        <dbReference type="EMBL" id="KAJ4974339.1"/>
    </source>
</evidence>
<gene>
    <name evidence="3" type="ORF">NE237_007513</name>
</gene>
<evidence type="ECO:0000256" key="1">
    <source>
        <dbReference type="ARBA" id="ARBA00022737"/>
    </source>
</evidence>
<comment type="caution">
    <text evidence="3">The sequence shown here is derived from an EMBL/GenBank/DDBJ whole genome shotgun (WGS) entry which is preliminary data.</text>
</comment>
<keyword evidence="4" id="KW-1185">Reference proteome</keyword>
<dbReference type="NCBIfam" id="TIGR00756">
    <property type="entry name" value="PPR"/>
    <property type="match status" value="11"/>
</dbReference>
<evidence type="ECO:0000256" key="2">
    <source>
        <dbReference type="PROSITE-ProRule" id="PRU00708"/>
    </source>
</evidence>
<feature type="repeat" description="PPR" evidence="2">
    <location>
        <begin position="325"/>
        <end position="359"/>
    </location>
</feature>
<dbReference type="PROSITE" id="PS51375">
    <property type="entry name" value="PPR"/>
    <property type="match status" value="12"/>
</dbReference>
<dbReference type="InterPro" id="IPR011990">
    <property type="entry name" value="TPR-like_helical_dom_sf"/>
</dbReference>
<dbReference type="SUPFAM" id="SSF81901">
    <property type="entry name" value="HCP-like"/>
    <property type="match status" value="1"/>
</dbReference>
<proteinExistence type="predicted"/>
<feature type="repeat" description="PPR" evidence="2">
    <location>
        <begin position="602"/>
        <end position="636"/>
    </location>
</feature>
<dbReference type="Gene3D" id="1.25.40.10">
    <property type="entry name" value="Tetratricopeptide repeat domain"/>
    <property type="match status" value="5"/>
</dbReference>
<organism evidence="3 4">
    <name type="scientific">Protea cynaroides</name>
    <dbReference type="NCBI Taxonomy" id="273540"/>
    <lineage>
        <taxon>Eukaryota</taxon>
        <taxon>Viridiplantae</taxon>
        <taxon>Streptophyta</taxon>
        <taxon>Embryophyta</taxon>
        <taxon>Tracheophyta</taxon>
        <taxon>Spermatophyta</taxon>
        <taxon>Magnoliopsida</taxon>
        <taxon>Proteales</taxon>
        <taxon>Proteaceae</taxon>
        <taxon>Protea</taxon>
    </lineage>
</organism>
<feature type="repeat" description="PPR" evidence="2">
    <location>
        <begin position="532"/>
        <end position="566"/>
    </location>
</feature>
<protein>
    <recommendedName>
        <fullName evidence="5">Pentatricopeptide repeat-containing protein</fullName>
    </recommendedName>
</protein>
<evidence type="ECO:0000313" key="4">
    <source>
        <dbReference type="Proteomes" id="UP001141806"/>
    </source>
</evidence>
<feature type="repeat" description="PPR" evidence="2">
    <location>
        <begin position="392"/>
        <end position="426"/>
    </location>
</feature>
<feature type="repeat" description="PPR" evidence="2">
    <location>
        <begin position="567"/>
        <end position="601"/>
    </location>
</feature>
<accession>A0A9Q0QWK5</accession>
<feature type="repeat" description="PPR" evidence="2">
    <location>
        <begin position="220"/>
        <end position="254"/>
    </location>
</feature>
<dbReference type="Proteomes" id="UP001141806">
    <property type="component" value="Unassembled WGS sequence"/>
</dbReference>
<dbReference type="Pfam" id="PF12854">
    <property type="entry name" value="PPR_1"/>
    <property type="match status" value="2"/>
</dbReference>
<dbReference type="PANTHER" id="PTHR47932">
    <property type="entry name" value="ATPASE EXPRESSION PROTEIN 3"/>
    <property type="match status" value="1"/>
</dbReference>
<feature type="repeat" description="PPR" evidence="2">
    <location>
        <begin position="637"/>
        <end position="671"/>
    </location>
</feature>
<feature type="repeat" description="PPR" evidence="2">
    <location>
        <begin position="427"/>
        <end position="461"/>
    </location>
</feature>
<name>A0A9Q0QWK5_9MAGN</name>